<dbReference type="Proteomes" id="UP000199169">
    <property type="component" value="Unassembled WGS sequence"/>
</dbReference>
<dbReference type="RefSeq" id="WP_186405304.1">
    <property type="nucleotide sequence ID" value="NZ_FLQX01000001.1"/>
</dbReference>
<evidence type="ECO:0000259" key="2">
    <source>
        <dbReference type="Pfam" id="PF02311"/>
    </source>
</evidence>
<dbReference type="EMBL" id="FLQX01000001">
    <property type="protein sequence ID" value="SBT03188.1"/>
    <property type="molecule type" value="Genomic_DNA"/>
</dbReference>
<reference evidence="3 4" key="1">
    <citation type="submission" date="2016-06" db="EMBL/GenBank/DDBJ databases">
        <authorList>
            <person name="Kjaerup R.B."/>
            <person name="Dalgaard T.S."/>
            <person name="Juul-Madsen H.R."/>
        </authorList>
    </citation>
    <scope>NUCLEOTIDE SEQUENCE [LARGE SCALE GENOMIC DNA]</scope>
    <source>
        <strain evidence="3">3</strain>
    </source>
</reference>
<name>A0A1A8XGX2_9PROT</name>
<dbReference type="Gene3D" id="2.60.120.10">
    <property type="entry name" value="Jelly Rolls"/>
    <property type="match status" value="1"/>
</dbReference>
<dbReference type="InterPro" id="IPR003313">
    <property type="entry name" value="AraC-bd"/>
</dbReference>
<dbReference type="SUPFAM" id="SSF51182">
    <property type="entry name" value="RmlC-like cupins"/>
    <property type="match status" value="1"/>
</dbReference>
<accession>A0A1A8XGX2</accession>
<evidence type="ECO:0000313" key="4">
    <source>
        <dbReference type="Proteomes" id="UP000199169"/>
    </source>
</evidence>
<dbReference type="Pfam" id="PF02311">
    <property type="entry name" value="AraC_binding"/>
    <property type="match status" value="1"/>
</dbReference>
<keyword evidence="1" id="KW-0238">DNA-binding</keyword>
<gene>
    <name evidence="3" type="ORF">ACCAA_10119</name>
</gene>
<evidence type="ECO:0000313" key="3">
    <source>
        <dbReference type="EMBL" id="SBT03188.1"/>
    </source>
</evidence>
<dbReference type="AlphaFoldDB" id="A0A1A8XGX2"/>
<dbReference type="GO" id="GO:0003677">
    <property type="term" value="F:DNA binding"/>
    <property type="evidence" value="ECO:0007669"/>
    <property type="project" value="UniProtKB-KW"/>
</dbReference>
<dbReference type="GO" id="GO:0006355">
    <property type="term" value="P:regulation of DNA-templated transcription"/>
    <property type="evidence" value="ECO:0007669"/>
    <property type="project" value="InterPro"/>
</dbReference>
<proteinExistence type="predicted"/>
<dbReference type="STRING" id="1860102.ACCAA_10119"/>
<dbReference type="CDD" id="cd02230">
    <property type="entry name" value="cupin_HP0902-like"/>
    <property type="match status" value="1"/>
</dbReference>
<dbReference type="InterPro" id="IPR011051">
    <property type="entry name" value="RmlC_Cupin_sf"/>
</dbReference>
<feature type="domain" description="AraC-type arabinose-binding/dimerisation" evidence="2">
    <location>
        <begin position="47"/>
        <end position="93"/>
    </location>
</feature>
<dbReference type="InterPro" id="IPR014710">
    <property type="entry name" value="RmlC-like_jellyroll"/>
</dbReference>
<sequence length="110" mass="12009">MALAHAKSGDLVNINDTTDALASNTSATLVRDEHIEIFRLVLSAGTDMQEHSAAGAMTVLCLRGEVDFSCHDRTQTLLPGDLIYLNNAIPHALYCRQDAALLITLFLKRK</sequence>
<protein>
    <recommendedName>
        <fullName evidence="2">AraC-type arabinose-binding/dimerisation domain-containing protein</fullName>
    </recommendedName>
</protein>
<organism evidence="3 4">
    <name type="scientific">Candidatus Accumulibacter aalborgensis</name>
    <dbReference type="NCBI Taxonomy" id="1860102"/>
    <lineage>
        <taxon>Bacteria</taxon>
        <taxon>Pseudomonadati</taxon>
        <taxon>Pseudomonadota</taxon>
        <taxon>Betaproteobacteria</taxon>
        <taxon>Candidatus Accumulibacter</taxon>
    </lineage>
</organism>
<keyword evidence="4" id="KW-1185">Reference proteome</keyword>
<evidence type="ECO:0000256" key="1">
    <source>
        <dbReference type="ARBA" id="ARBA00023125"/>
    </source>
</evidence>